<keyword evidence="1" id="KW-1133">Transmembrane helix</keyword>
<feature type="transmembrane region" description="Helical" evidence="1">
    <location>
        <begin position="226"/>
        <end position="247"/>
    </location>
</feature>
<feature type="transmembrane region" description="Helical" evidence="1">
    <location>
        <begin position="157"/>
        <end position="183"/>
    </location>
</feature>
<accession>A0A347YCD0</accession>
<dbReference type="AlphaFoldDB" id="A0A347YCD0"/>
<dbReference type="EMBL" id="AP017697">
    <property type="protein sequence ID" value="BAV81440.1"/>
    <property type="molecule type" value="Genomic_DNA"/>
</dbReference>
<sequence>MFFMWGFVVLMFLLVVQVSNMFVWWSVFVFMDLIFIWVCKGGSFNCMLNYYVLQECLGLMFMLLFGSCLQGVVVMVKMGLVPFHYWLYVVVGGLKYWMLMWFLTFQKLPFMGVLMMIMSNYLFWLLLVGFVICYFQLLLIKSYKFMLVLNSTESFNWILLGYMFSFFSGLMIFVYYLSLSIFLIPLFGEEVICDYEWLVILFYINVPLGIPFFVKFFVVSSVFSFYFLWFVIIMMLMFFSFMALFVWMFVKVMGDNSGLVKMSSLFYIIYGLFFVVLL</sequence>
<geneLocation type="mitochondrion" evidence="2"/>
<feature type="transmembrane region" description="Helical" evidence="1">
    <location>
        <begin position="259"/>
        <end position="277"/>
    </location>
</feature>
<organism evidence="2">
    <name type="scientific">Syphacia muris</name>
    <dbReference type="NCBI Taxonomy" id="451379"/>
    <lineage>
        <taxon>Eukaryota</taxon>
        <taxon>Metazoa</taxon>
        <taxon>Ecdysozoa</taxon>
        <taxon>Nematoda</taxon>
        <taxon>Chromadorea</taxon>
        <taxon>Rhabditida</taxon>
        <taxon>Spirurina</taxon>
        <taxon>Oxyuridomorpha</taxon>
        <taxon>Oxyuroidea</taxon>
        <taxon>Oxyuridae</taxon>
        <taxon>Syphacia</taxon>
    </lineage>
</organism>
<keyword evidence="1" id="KW-0472">Membrane</keyword>
<evidence type="ECO:0000313" key="2">
    <source>
        <dbReference type="EMBL" id="BAV81440.1"/>
    </source>
</evidence>
<feature type="transmembrane region" description="Helical" evidence="1">
    <location>
        <begin position="6"/>
        <end position="39"/>
    </location>
</feature>
<proteinExistence type="predicted"/>
<keyword evidence="2" id="KW-0496">Mitochondrion</keyword>
<keyword evidence="1" id="KW-0812">Transmembrane</keyword>
<name>A0A347YCD0_9BILA</name>
<feature type="transmembrane region" description="Helical" evidence="1">
    <location>
        <begin position="85"/>
        <end position="105"/>
    </location>
</feature>
<feature type="transmembrane region" description="Helical" evidence="1">
    <location>
        <begin position="51"/>
        <end position="73"/>
    </location>
</feature>
<reference evidence="2" key="1">
    <citation type="submission" date="2016-10" db="EMBL/GenBank/DDBJ databases">
        <title>Complete mitochondrial genomes of 50 helminths species.</title>
        <authorList>
            <person name="Kikuchi T."/>
            <person name="Holroyd N."/>
            <person name="Berriman M."/>
        </authorList>
    </citation>
    <scope>NUCLEOTIDE SEQUENCE</scope>
</reference>
<evidence type="ECO:0000256" key="1">
    <source>
        <dbReference type="SAM" id="Phobius"/>
    </source>
</evidence>
<feature type="transmembrane region" description="Helical" evidence="1">
    <location>
        <begin position="195"/>
        <end position="214"/>
    </location>
</feature>
<protein>
    <submittedName>
        <fullName evidence="2">NADH dehydrogenase subunit 2</fullName>
    </submittedName>
</protein>
<gene>
    <name evidence="2" type="primary">ND2</name>
</gene>
<feature type="transmembrane region" description="Helical" evidence="1">
    <location>
        <begin position="117"/>
        <end position="137"/>
    </location>
</feature>